<evidence type="ECO:0008006" key="3">
    <source>
        <dbReference type="Google" id="ProtNLM"/>
    </source>
</evidence>
<dbReference type="EMBL" id="JACWEZ010000006">
    <property type="protein sequence ID" value="MBD1223289.1"/>
    <property type="molecule type" value="Genomic_DNA"/>
</dbReference>
<proteinExistence type="predicted"/>
<dbReference type="Gene3D" id="1.10.246.150">
    <property type="match status" value="1"/>
</dbReference>
<evidence type="ECO:0000313" key="2">
    <source>
        <dbReference type="Proteomes" id="UP000621631"/>
    </source>
</evidence>
<organism evidence="1 2">
    <name type="scientific">Virgibacillus halodenitrificans</name>
    <name type="common">Bacillus halodenitrificans</name>
    <dbReference type="NCBI Taxonomy" id="1482"/>
    <lineage>
        <taxon>Bacteria</taxon>
        <taxon>Bacillati</taxon>
        <taxon>Bacillota</taxon>
        <taxon>Bacilli</taxon>
        <taxon>Bacillales</taxon>
        <taxon>Bacillaceae</taxon>
        <taxon>Virgibacillus</taxon>
    </lineage>
</organism>
<gene>
    <name evidence="1" type="ORF">IC602_11845</name>
</gene>
<name>A0ABR7VN01_VIRHA</name>
<dbReference type="RefSeq" id="WP_189778392.1">
    <property type="nucleotide sequence ID" value="NZ_JACWEZ010000006.1"/>
</dbReference>
<protein>
    <recommendedName>
        <fullName evidence="3">Phage gp6-like head-tail connector protein</fullName>
    </recommendedName>
</protein>
<sequence length="105" mass="11792">MALVEDVATIGQIDKLKYAEYLSVMVPLLLEFAEDKCNNKFDGVDENGNLEPPTGVKVFIAESIKHNLSAQGITSRSMGSVSYSYDTDLPEKIVKHLKPYKKLRW</sequence>
<evidence type="ECO:0000313" key="1">
    <source>
        <dbReference type="EMBL" id="MBD1223289.1"/>
    </source>
</evidence>
<dbReference type="Proteomes" id="UP000621631">
    <property type="component" value="Unassembled WGS sequence"/>
</dbReference>
<reference evidence="1 2" key="1">
    <citation type="submission" date="2020-09" db="EMBL/GenBank/DDBJ databases">
        <title>Draft Genome Sequences of Oil-Oxidizing Bacteria Halomonas titanicae, Marinobacter lutaoensis, and Virgibacillus halodenitrificans Isolated from Highly Saline Environments.</title>
        <authorList>
            <person name="Grouzdev D.S."/>
            <person name="Sokolova D.S."/>
            <person name="Semenova E.M."/>
            <person name="Borzenkov I.A."/>
            <person name="Bidzhieva S.K."/>
            <person name="Poltaraus A.B."/>
            <person name="Nazina T.N."/>
        </authorList>
    </citation>
    <scope>NUCLEOTIDE SEQUENCE [LARGE SCALE GENOMIC DNA]</scope>
    <source>
        <strain evidence="1 2">VKM B-3472D</strain>
    </source>
</reference>
<dbReference type="InterPro" id="IPR053746">
    <property type="entry name" value="Viral_HT_Connector_Assembly"/>
</dbReference>
<accession>A0ABR7VN01</accession>
<keyword evidence="2" id="KW-1185">Reference proteome</keyword>
<dbReference type="InterPro" id="IPR021146">
    <property type="entry name" value="Phage_gp6-like_head-tail"/>
</dbReference>
<dbReference type="Pfam" id="PF05135">
    <property type="entry name" value="Phage_connect_1"/>
    <property type="match status" value="1"/>
</dbReference>
<comment type="caution">
    <text evidence="1">The sequence shown here is derived from an EMBL/GenBank/DDBJ whole genome shotgun (WGS) entry which is preliminary data.</text>
</comment>